<dbReference type="EMBL" id="LKTM01000002">
    <property type="protein sequence ID" value="KQH80917.1"/>
    <property type="molecule type" value="Genomic_DNA"/>
</dbReference>
<sequence>MTSAPTVSVITISFKDLEGLKRTVESVRAQRYEGLIEHIVIDGGSGDEVRDYLSGVRPAFEYWQSEPDGGRYDAMNQGIAHASGDLLWFLHSADRFSEPDVISRAVQALSGKVAARDQWGFGMDRLIGMDRVRGPIPFSLRKFLAGKQVVPHQASFFGSALVDKIGGYDLDFGIAADQEFILRAALQREPVTIERVFCEFDTTGVGSHREPSDVFGDLRRMGDLHGRYPYGGRRISRAYLRGRELYAYNSRFWEGVFGRLSANKEPPG</sequence>
<dbReference type="Proteomes" id="UP000051677">
    <property type="component" value="Unassembled WGS sequence"/>
</dbReference>
<gene>
    <name evidence="2" type="ORF">AO501_29320</name>
</gene>
<evidence type="ECO:0000259" key="1">
    <source>
        <dbReference type="Pfam" id="PF00535"/>
    </source>
</evidence>
<keyword evidence="2" id="KW-0808">Transferase</keyword>
<dbReference type="CDD" id="cd06433">
    <property type="entry name" value="GT_2_WfgS_like"/>
    <property type="match status" value="1"/>
</dbReference>
<dbReference type="SUPFAM" id="SSF53448">
    <property type="entry name" value="Nucleotide-diphospho-sugar transferases"/>
    <property type="match status" value="1"/>
</dbReference>
<evidence type="ECO:0000313" key="2">
    <source>
        <dbReference type="EMBL" id="KQH80917.1"/>
    </source>
</evidence>
<dbReference type="Pfam" id="PF00535">
    <property type="entry name" value="Glycos_transf_2"/>
    <property type="match status" value="1"/>
</dbReference>
<dbReference type="PANTHER" id="PTHR22916">
    <property type="entry name" value="GLYCOSYLTRANSFERASE"/>
    <property type="match status" value="1"/>
</dbReference>
<accession>A0A0Q2QM68</accession>
<reference evidence="2 3" key="1">
    <citation type="submission" date="2015-10" db="EMBL/GenBank/DDBJ databases">
        <title>Mycobacterium gordonae draft genome assembly.</title>
        <authorList>
            <person name="Ustinova V."/>
            <person name="Smirnova T."/>
            <person name="Blagodatskikh K."/>
            <person name="Varlamov D."/>
            <person name="Larionova E."/>
            <person name="Chernousova L."/>
        </authorList>
    </citation>
    <scope>NUCLEOTIDE SEQUENCE [LARGE SCALE GENOMIC DNA]</scope>
    <source>
        <strain evidence="2 3">CTRI 14-8773</strain>
    </source>
</reference>
<dbReference type="GO" id="GO:0016740">
    <property type="term" value="F:transferase activity"/>
    <property type="evidence" value="ECO:0007669"/>
    <property type="project" value="UniProtKB-KW"/>
</dbReference>
<organism evidence="2 3">
    <name type="scientific">Mycobacterium gordonae</name>
    <dbReference type="NCBI Taxonomy" id="1778"/>
    <lineage>
        <taxon>Bacteria</taxon>
        <taxon>Bacillati</taxon>
        <taxon>Actinomycetota</taxon>
        <taxon>Actinomycetes</taxon>
        <taxon>Mycobacteriales</taxon>
        <taxon>Mycobacteriaceae</taxon>
        <taxon>Mycobacterium</taxon>
    </lineage>
</organism>
<dbReference type="InterPro" id="IPR001173">
    <property type="entry name" value="Glyco_trans_2-like"/>
</dbReference>
<dbReference type="OrthoDB" id="9788101at2"/>
<dbReference type="InterPro" id="IPR029044">
    <property type="entry name" value="Nucleotide-diphossugar_trans"/>
</dbReference>
<feature type="domain" description="Glycosyltransferase 2-like" evidence="1">
    <location>
        <begin position="8"/>
        <end position="110"/>
    </location>
</feature>
<proteinExistence type="predicted"/>
<dbReference type="RefSeq" id="WP_055576179.1">
    <property type="nucleotide sequence ID" value="NZ_LKTM01000002.1"/>
</dbReference>
<comment type="caution">
    <text evidence="2">The sequence shown here is derived from an EMBL/GenBank/DDBJ whole genome shotgun (WGS) entry which is preliminary data.</text>
</comment>
<dbReference type="PANTHER" id="PTHR22916:SF67">
    <property type="entry name" value="COLANIC ACID BIOSYNTHESIS GLYCOSYL TRANSFERASE WCAE-RELATED"/>
    <property type="match status" value="1"/>
</dbReference>
<name>A0A0Q2QM68_MYCGO</name>
<dbReference type="Gene3D" id="3.90.550.10">
    <property type="entry name" value="Spore Coat Polysaccharide Biosynthesis Protein SpsA, Chain A"/>
    <property type="match status" value="1"/>
</dbReference>
<dbReference type="AlphaFoldDB" id="A0A0Q2QM68"/>
<protein>
    <submittedName>
        <fullName evidence="2">Glycosyltransferase</fullName>
    </submittedName>
</protein>
<evidence type="ECO:0000313" key="3">
    <source>
        <dbReference type="Proteomes" id="UP000051677"/>
    </source>
</evidence>